<dbReference type="Pfam" id="PF00933">
    <property type="entry name" value="Glyco_hydro_3"/>
    <property type="match status" value="1"/>
</dbReference>
<keyword evidence="5" id="KW-0326">Glycosidase</keyword>
<name>A0A6H1WUC9_9BACT</name>
<dbReference type="InterPro" id="IPR050226">
    <property type="entry name" value="NagZ_Beta-hexosaminidase"/>
</dbReference>
<dbReference type="Proteomes" id="UP000501253">
    <property type="component" value="Chromosome"/>
</dbReference>
<evidence type="ECO:0000256" key="2">
    <source>
        <dbReference type="ARBA" id="ARBA00005336"/>
    </source>
</evidence>
<keyword evidence="4 7" id="KW-0378">Hydrolase</keyword>
<dbReference type="GO" id="GO:0005975">
    <property type="term" value="P:carbohydrate metabolic process"/>
    <property type="evidence" value="ECO:0007669"/>
    <property type="project" value="InterPro"/>
</dbReference>
<dbReference type="RefSeq" id="WP_168720132.1">
    <property type="nucleotide sequence ID" value="NZ_CP042909.1"/>
</dbReference>
<proteinExistence type="inferred from homology"/>
<keyword evidence="8" id="KW-1185">Reference proteome</keyword>
<dbReference type="Gene3D" id="3.20.20.300">
    <property type="entry name" value="Glycoside hydrolase, family 3, N-terminal domain"/>
    <property type="match status" value="1"/>
</dbReference>
<dbReference type="InterPro" id="IPR001764">
    <property type="entry name" value="Glyco_hydro_3_N"/>
</dbReference>
<dbReference type="PANTHER" id="PTHR30480">
    <property type="entry name" value="BETA-HEXOSAMINIDASE-RELATED"/>
    <property type="match status" value="1"/>
</dbReference>
<evidence type="ECO:0000259" key="6">
    <source>
        <dbReference type="Pfam" id="PF00933"/>
    </source>
</evidence>
<dbReference type="GO" id="GO:0009254">
    <property type="term" value="P:peptidoglycan turnover"/>
    <property type="evidence" value="ECO:0007669"/>
    <property type="project" value="TreeGrafter"/>
</dbReference>
<dbReference type="PROSITE" id="PS00775">
    <property type="entry name" value="GLYCOSYL_HYDROL_F3"/>
    <property type="match status" value="1"/>
</dbReference>
<evidence type="ECO:0000256" key="5">
    <source>
        <dbReference type="ARBA" id="ARBA00023295"/>
    </source>
</evidence>
<evidence type="ECO:0000256" key="4">
    <source>
        <dbReference type="ARBA" id="ARBA00022801"/>
    </source>
</evidence>
<dbReference type="EMBL" id="CP042909">
    <property type="protein sequence ID" value="QJA06781.1"/>
    <property type="molecule type" value="Genomic_DNA"/>
</dbReference>
<feature type="domain" description="Glycoside hydrolase family 3 N-terminal" evidence="6">
    <location>
        <begin position="17"/>
        <end position="298"/>
    </location>
</feature>
<dbReference type="InterPro" id="IPR019800">
    <property type="entry name" value="Glyco_hydro_3_AS"/>
</dbReference>
<evidence type="ECO:0000313" key="8">
    <source>
        <dbReference type="Proteomes" id="UP000501253"/>
    </source>
</evidence>
<evidence type="ECO:0000256" key="3">
    <source>
        <dbReference type="ARBA" id="ARBA00012663"/>
    </source>
</evidence>
<comment type="similarity">
    <text evidence="2">Belongs to the glycosyl hydrolase 3 family.</text>
</comment>
<dbReference type="InterPro" id="IPR036962">
    <property type="entry name" value="Glyco_hydro_3_N_sf"/>
</dbReference>
<accession>A0A6H1WUC9</accession>
<dbReference type="PANTHER" id="PTHR30480:SF13">
    <property type="entry name" value="BETA-HEXOSAMINIDASE"/>
    <property type="match status" value="1"/>
</dbReference>
<organism evidence="7 8">
    <name type="scientific">Thermosulfurimonas marina</name>
    <dbReference type="NCBI Taxonomy" id="2047767"/>
    <lineage>
        <taxon>Bacteria</taxon>
        <taxon>Pseudomonadati</taxon>
        <taxon>Thermodesulfobacteriota</taxon>
        <taxon>Thermodesulfobacteria</taxon>
        <taxon>Thermodesulfobacteriales</taxon>
        <taxon>Thermodesulfobacteriaceae</taxon>
        <taxon>Thermosulfurimonas</taxon>
    </lineage>
</organism>
<sequence>MIRRLSAFLVPTLSGAEITPEEREILRDFGLRHLIFFSRHFEEAEAICTLREELGRLGLGPPKGFFMVDQEGGRVQRIGPPLLPDYPAPYELARKGPEEVSRISQEIARGLKALGLNVNLAPVVDLAGEEAPDWLRERTFGEDPERVGELAEVFIREHLKAGVLPCAKHFPGLGGVFPDPHRELPQKESPSEAELRVFKRATEAGVPLVMTTHLVVEAWDPRPVTFSERALRILREDLGFGGLVLTDDLAMGALSAWELAERLLEALLSGHDLWLIAVEVREIIEPLEALSREVEASRVLRERLVVLEGRQKSFLKTFSSFEASL</sequence>
<dbReference type="KEGG" id="tmai:FVE67_08255"/>
<dbReference type="AlphaFoldDB" id="A0A6H1WUC9"/>
<dbReference type="GO" id="GO:0004563">
    <property type="term" value="F:beta-N-acetylhexosaminidase activity"/>
    <property type="evidence" value="ECO:0007669"/>
    <property type="project" value="UniProtKB-EC"/>
</dbReference>
<protein>
    <recommendedName>
        <fullName evidence="3">beta-N-acetylhexosaminidase</fullName>
        <ecNumber evidence="3">3.2.1.52</ecNumber>
    </recommendedName>
</protein>
<dbReference type="EC" id="3.2.1.52" evidence="3"/>
<comment type="catalytic activity">
    <reaction evidence="1">
        <text>Hydrolysis of terminal non-reducing N-acetyl-D-hexosamine residues in N-acetyl-beta-D-hexosaminides.</text>
        <dbReference type="EC" id="3.2.1.52"/>
    </reaction>
</comment>
<gene>
    <name evidence="7" type="ORF">FVE67_08255</name>
</gene>
<dbReference type="SUPFAM" id="SSF51445">
    <property type="entry name" value="(Trans)glycosidases"/>
    <property type="match status" value="1"/>
</dbReference>
<evidence type="ECO:0000256" key="1">
    <source>
        <dbReference type="ARBA" id="ARBA00001231"/>
    </source>
</evidence>
<reference evidence="7 8" key="1">
    <citation type="submission" date="2019-08" db="EMBL/GenBank/DDBJ databases">
        <title>Complete genome sequence of Thermosulfurimonas marina SU872T, an anaerobic thermophilic chemolithoautotrophic bacterium isolated from a shallow marine hydrothermal vent.</title>
        <authorList>
            <person name="Allioux M."/>
            <person name="Jebbar M."/>
            <person name="Slobodkina G."/>
            <person name="Slobodkin A."/>
            <person name="Moalic Y."/>
            <person name="Frolova A."/>
            <person name="Shao Z."/>
            <person name="Alain K."/>
        </authorList>
    </citation>
    <scope>NUCLEOTIDE SEQUENCE [LARGE SCALE GENOMIC DNA]</scope>
    <source>
        <strain evidence="7 8">SU872</strain>
    </source>
</reference>
<evidence type="ECO:0000313" key="7">
    <source>
        <dbReference type="EMBL" id="QJA06781.1"/>
    </source>
</evidence>
<dbReference type="InterPro" id="IPR017853">
    <property type="entry name" value="GH"/>
</dbReference>